<reference evidence="1 2" key="1">
    <citation type="submission" date="2019-12" db="EMBL/GenBank/DDBJ databases">
        <authorList>
            <person name="Alioto T."/>
            <person name="Alioto T."/>
            <person name="Gomez Garrido J."/>
        </authorList>
    </citation>
    <scope>NUCLEOTIDE SEQUENCE [LARGE SCALE GENOMIC DNA]</scope>
</reference>
<comment type="caution">
    <text evidence="1">The sequence shown here is derived from an EMBL/GenBank/DDBJ whole genome shotgun (WGS) entry which is preliminary data.</text>
</comment>
<keyword evidence="2" id="KW-1185">Reference proteome</keyword>
<proteinExistence type="predicted"/>
<dbReference type="Proteomes" id="UP000594638">
    <property type="component" value="Unassembled WGS sequence"/>
</dbReference>
<dbReference type="EMBL" id="CACTIH010001899">
    <property type="protein sequence ID" value="CAA2968134.1"/>
    <property type="molecule type" value="Genomic_DNA"/>
</dbReference>
<evidence type="ECO:0000313" key="1">
    <source>
        <dbReference type="EMBL" id="CAA2968134.1"/>
    </source>
</evidence>
<gene>
    <name evidence="1" type="ORF">OLEA9_A012052</name>
</gene>
<dbReference type="AlphaFoldDB" id="A0A8S0QMN7"/>
<name>A0A8S0QMN7_OLEEU</name>
<organism evidence="1 2">
    <name type="scientific">Olea europaea subsp. europaea</name>
    <dbReference type="NCBI Taxonomy" id="158383"/>
    <lineage>
        <taxon>Eukaryota</taxon>
        <taxon>Viridiplantae</taxon>
        <taxon>Streptophyta</taxon>
        <taxon>Embryophyta</taxon>
        <taxon>Tracheophyta</taxon>
        <taxon>Spermatophyta</taxon>
        <taxon>Magnoliopsida</taxon>
        <taxon>eudicotyledons</taxon>
        <taxon>Gunneridae</taxon>
        <taxon>Pentapetalae</taxon>
        <taxon>asterids</taxon>
        <taxon>lamiids</taxon>
        <taxon>Lamiales</taxon>
        <taxon>Oleaceae</taxon>
        <taxon>Oleeae</taxon>
        <taxon>Olea</taxon>
    </lineage>
</organism>
<evidence type="ECO:0000313" key="2">
    <source>
        <dbReference type="Proteomes" id="UP000594638"/>
    </source>
</evidence>
<accession>A0A8S0QMN7</accession>
<sequence length="236" mass="26171">MHAEALIAANLSVVVSDAHSSADCSSVVMTIRCCSDAWCSGVVGCAVRWCCVVWWGVQCGGVVLCGDRFSCFGVAILSCSEFGNGRNKFIVRKWNYGLDIPSVPMQRAAPDIADRRLLQPATTPIAAVNTTATKHLGTTGKYDRKHYQTTTQLPHSHQTCHQTPPSIDDVFILEPDILCPNSGEVIWTSVKLPNGEELRYRTNFIELRLIDTKKAWICTQTICLKRDLFIHIVFEI</sequence>
<protein>
    <submittedName>
        <fullName evidence="1">Uncharacterized protein</fullName>
    </submittedName>
</protein>
<dbReference type="Gramene" id="OE9A012052T1">
    <property type="protein sequence ID" value="OE9A012052C1"/>
    <property type="gene ID" value="OE9A012052"/>
</dbReference>